<dbReference type="GO" id="GO:0006506">
    <property type="term" value="P:GPI anchor biosynthetic process"/>
    <property type="evidence" value="ECO:0007669"/>
    <property type="project" value="UniProtKB-KW"/>
</dbReference>
<dbReference type="GO" id="GO:0005789">
    <property type="term" value="C:endoplasmic reticulum membrane"/>
    <property type="evidence" value="ECO:0007669"/>
    <property type="project" value="UniProtKB-SubCell"/>
</dbReference>
<evidence type="ECO:0000256" key="3">
    <source>
        <dbReference type="ARBA" id="ARBA00010345"/>
    </source>
</evidence>
<keyword evidence="9" id="KW-0325">Glycoprotein</keyword>
<dbReference type="Proteomes" id="UP001161247">
    <property type="component" value="Chromosome 2"/>
</dbReference>
<dbReference type="PANTHER" id="PTHR28650">
    <property type="entry name" value="PHOSPHATIDYLINOSITOL-GLYCAN BIOSYNTHESIS CLASS X PROTEIN"/>
    <property type="match status" value="1"/>
</dbReference>
<keyword evidence="6" id="KW-0256">Endoplasmic reticulum</keyword>
<dbReference type="SMART" id="SM00780">
    <property type="entry name" value="PIG-X"/>
    <property type="match status" value="1"/>
</dbReference>
<evidence type="ECO:0000313" key="12">
    <source>
        <dbReference type="Proteomes" id="UP001161247"/>
    </source>
</evidence>
<comment type="subcellular location">
    <subcellularLocation>
        <location evidence="1">Endoplasmic reticulum membrane</location>
        <topology evidence="1">Single-pass membrane protein</topology>
    </subcellularLocation>
</comment>
<keyword evidence="8 10" id="KW-0472">Membrane</keyword>
<keyword evidence="7 10" id="KW-1133">Transmembrane helix</keyword>
<protein>
    <submittedName>
        <fullName evidence="11">OLC1v1029942C2</fullName>
    </submittedName>
</protein>
<evidence type="ECO:0000256" key="8">
    <source>
        <dbReference type="ARBA" id="ARBA00023136"/>
    </source>
</evidence>
<organism evidence="11 12">
    <name type="scientific">Oldenlandia corymbosa var. corymbosa</name>
    <dbReference type="NCBI Taxonomy" id="529605"/>
    <lineage>
        <taxon>Eukaryota</taxon>
        <taxon>Viridiplantae</taxon>
        <taxon>Streptophyta</taxon>
        <taxon>Embryophyta</taxon>
        <taxon>Tracheophyta</taxon>
        <taxon>Spermatophyta</taxon>
        <taxon>Magnoliopsida</taxon>
        <taxon>eudicotyledons</taxon>
        <taxon>Gunneridae</taxon>
        <taxon>Pentapetalae</taxon>
        <taxon>asterids</taxon>
        <taxon>lamiids</taxon>
        <taxon>Gentianales</taxon>
        <taxon>Rubiaceae</taxon>
        <taxon>Rubioideae</taxon>
        <taxon>Spermacoceae</taxon>
        <taxon>Hedyotis-Oldenlandia complex</taxon>
        <taxon>Oldenlandia</taxon>
    </lineage>
</organism>
<evidence type="ECO:0000256" key="1">
    <source>
        <dbReference type="ARBA" id="ARBA00004389"/>
    </source>
</evidence>
<comment type="similarity">
    <text evidence="3">Belongs to the PIGX family.</text>
</comment>
<evidence type="ECO:0000313" key="11">
    <source>
        <dbReference type="EMBL" id="CAI9094239.1"/>
    </source>
</evidence>
<proteinExistence type="inferred from homology"/>
<evidence type="ECO:0000256" key="4">
    <source>
        <dbReference type="ARBA" id="ARBA00022502"/>
    </source>
</evidence>
<evidence type="ECO:0000256" key="9">
    <source>
        <dbReference type="ARBA" id="ARBA00023180"/>
    </source>
</evidence>
<gene>
    <name evidence="11" type="ORF">OLC1_LOCUS5453</name>
</gene>
<evidence type="ECO:0000256" key="6">
    <source>
        <dbReference type="ARBA" id="ARBA00022824"/>
    </source>
</evidence>
<sequence>MEVFILIRSSFIFGIILMFSVSQGLENFVAKPYFEDHEILNDLEFGRFLDSKVQLSSCQMLSTKLNDEPKMIASHRNLIGEGSHRRLVTSITLEFEPSVHSFAVVVIERLPSGVFADPFELQRLVLRGVLKDAAVFGDTNLELPSFRSNRSLVEVHVGISPELHSGVHFQKEVKIELPLHARYQPLGHGFSVVEFGKPDVLLRYRVEENLLNRSCLVVPTNQSVQSEDGRIDWEVPCGNKEHTQIVAVVTFASAVLSAFLIILTSVSYSNFAIASDLKQS</sequence>
<dbReference type="EMBL" id="OX459119">
    <property type="protein sequence ID" value="CAI9094239.1"/>
    <property type="molecule type" value="Genomic_DNA"/>
</dbReference>
<evidence type="ECO:0000256" key="2">
    <source>
        <dbReference type="ARBA" id="ARBA00004687"/>
    </source>
</evidence>
<evidence type="ECO:0000256" key="7">
    <source>
        <dbReference type="ARBA" id="ARBA00022989"/>
    </source>
</evidence>
<name>A0AAV1CI11_OLDCO</name>
<dbReference type="InterPro" id="IPR040039">
    <property type="entry name" value="PIGX"/>
</dbReference>
<evidence type="ECO:0000256" key="10">
    <source>
        <dbReference type="SAM" id="Phobius"/>
    </source>
</evidence>
<keyword evidence="4" id="KW-0337">GPI-anchor biosynthesis</keyword>
<keyword evidence="12" id="KW-1185">Reference proteome</keyword>
<dbReference type="Pfam" id="PF08320">
    <property type="entry name" value="PIG-X"/>
    <property type="match status" value="1"/>
</dbReference>
<comment type="pathway">
    <text evidence="2">Glycolipid biosynthesis; glycosylphosphatidylinositol-anchor biosynthesis.</text>
</comment>
<keyword evidence="5 10" id="KW-0812">Transmembrane</keyword>
<dbReference type="PANTHER" id="PTHR28650:SF1">
    <property type="entry name" value="PHOSPHATIDYLINOSITOL-GLYCAN BIOSYNTHESIS CLASS X PROTEIN"/>
    <property type="match status" value="1"/>
</dbReference>
<dbReference type="InterPro" id="IPR013233">
    <property type="entry name" value="PIG-X/PBN1"/>
</dbReference>
<dbReference type="AlphaFoldDB" id="A0AAV1CI11"/>
<accession>A0AAV1CI11</accession>
<feature type="transmembrane region" description="Helical" evidence="10">
    <location>
        <begin position="245"/>
        <end position="268"/>
    </location>
</feature>
<reference evidence="11" key="1">
    <citation type="submission" date="2023-03" db="EMBL/GenBank/DDBJ databases">
        <authorList>
            <person name="Julca I."/>
        </authorList>
    </citation>
    <scope>NUCLEOTIDE SEQUENCE</scope>
</reference>
<evidence type="ECO:0000256" key="5">
    <source>
        <dbReference type="ARBA" id="ARBA00022692"/>
    </source>
</evidence>